<protein>
    <submittedName>
        <fullName evidence="1">Uncharacterized protein</fullName>
    </submittedName>
</protein>
<reference evidence="1" key="2">
    <citation type="journal article" date="2015" name="Data Brief">
        <title>Shoot transcriptome of the giant reed, Arundo donax.</title>
        <authorList>
            <person name="Barrero R.A."/>
            <person name="Guerrero F.D."/>
            <person name="Moolhuijzen P."/>
            <person name="Goolsby J.A."/>
            <person name="Tidwell J."/>
            <person name="Bellgard S.E."/>
            <person name="Bellgard M.I."/>
        </authorList>
    </citation>
    <scope>NUCLEOTIDE SEQUENCE</scope>
    <source>
        <tissue evidence="1">Shoot tissue taken approximately 20 cm above the soil surface</tissue>
    </source>
</reference>
<evidence type="ECO:0000313" key="1">
    <source>
        <dbReference type="EMBL" id="JAE03741.1"/>
    </source>
</evidence>
<accession>A0A0A9F0T0</accession>
<organism evidence="1">
    <name type="scientific">Arundo donax</name>
    <name type="common">Giant reed</name>
    <name type="synonym">Donax arundinaceus</name>
    <dbReference type="NCBI Taxonomy" id="35708"/>
    <lineage>
        <taxon>Eukaryota</taxon>
        <taxon>Viridiplantae</taxon>
        <taxon>Streptophyta</taxon>
        <taxon>Embryophyta</taxon>
        <taxon>Tracheophyta</taxon>
        <taxon>Spermatophyta</taxon>
        <taxon>Magnoliopsida</taxon>
        <taxon>Liliopsida</taxon>
        <taxon>Poales</taxon>
        <taxon>Poaceae</taxon>
        <taxon>PACMAD clade</taxon>
        <taxon>Arundinoideae</taxon>
        <taxon>Arundineae</taxon>
        <taxon>Arundo</taxon>
    </lineage>
</organism>
<name>A0A0A9F0T0_ARUDO</name>
<dbReference type="AlphaFoldDB" id="A0A0A9F0T0"/>
<dbReference type="EMBL" id="GBRH01194155">
    <property type="protein sequence ID" value="JAE03741.1"/>
    <property type="molecule type" value="Transcribed_RNA"/>
</dbReference>
<reference evidence="1" key="1">
    <citation type="submission" date="2014-09" db="EMBL/GenBank/DDBJ databases">
        <authorList>
            <person name="Magalhaes I.L.F."/>
            <person name="Oliveira U."/>
            <person name="Santos F.R."/>
            <person name="Vidigal T.H.D.A."/>
            <person name="Brescovit A.D."/>
            <person name="Santos A.J."/>
        </authorList>
    </citation>
    <scope>NUCLEOTIDE SEQUENCE</scope>
    <source>
        <tissue evidence="1">Shoot tissue taken approximately 20 cm above the soil surface</tissue>
    </source>
</reference>
<proteinExistence type="predicted"/>
<sequence length="62" mass="7282">MLVQLSANVVPVLYIDPELLRIHCKVSHQDKSRRRLDRVLMHLQIRSMGSNYLHQILTVFAQ</sequence>